<accession>A0A2I0K2L2</accession>
<gene>
    <name evidence="2" type="ORF">CRG98_016805</name>
</gene>
<dbReference type="Proteomes" id="UP000233551">
    <property type="component" value="Unassembled WGS sequence"/>
</dbReference>
<sequence>MEYLCGYGENAETGEPMNGYNYGWPENNGGSNSRQSSVCSNGYLYGVKDDPKGEDRVGSRFWEAGASPMAATHPLEFSKRLPKISATSGGGGGRPLAIATPF</sequence>
<name>A0A2I0K2L2_PUNGR</name>
<evidence type="ECO:0000256" key="1">
    <source>
        <dbReference type="SAM" id="MobiDB-lite"/>
    </source>
</evidence>
<dbReference type="EMBL" id="PGOL01000927">
    <property type="protein sequence ID" value="PKI62797.1"/>
    <property type="molecule type" value="Genomic_DNA"/>
</dbReference>
<protein>
    <submittedName>
        <fullName evidence="2">Uncharacterized protein</fullName>
    </submittedName>
</protein>
<evidence type="ECO:0000313" key="3">
    <source>
        <dbReference type="Proteomes" id="UP000233551"/>
    </source>
</evidence>
<keyword evidence="3" id="KW-1185">Reference proteome</keyword>
<dbReference type="AlphaFoldDB" id="A0A2I0K2L2"/>
<reference evidence="2 3" key="1">
    <citation type="submission" date="2017-11" db="EMBL/GenBank/DDBJ databases">
        <title>De-novo sequencing of pomegranate (Punica granatum L.) genome.</title>
        <authorList>
            <person name="Akparov Z."/>
            <person name="Amiraslanov A."/>
            <person name="Hajiyeva S."/>
            <person name="Abbasov M."/>
            <person name="Kaur K."/>
            <person name="Hamwieh A."/>
            <person name="Solovyev V."/>
            <person name="Salamov A."/>
            <person name="Braich B."/>
            <person name="Kosarev P."/>
            <person name="Mahmoud A."/>
            <person name="Hajiyev E."/>
            <person name="Babayeva S."/>
            <person name="Izzatullayeva V."/>
            <person name="Mammadov A."/>
            <person name="Mammadov A."/>
            <person name="Sharifova S."/>
            <person name="Ojaghi J."/>
            <person name="Eynullazada K."/>
            <person name="Bayramov B."/>
            <person name="Abdulazimova A."/>
            <person name="Shahmuradov I."/>
        </authorList>
    </citation>
    <scope>NUCLEOTIDE SEQUENCE [LARGE SCALE GENOMIC DNA]</scope>
    <source>
        <strain evidence="3">cv. AG2017</strain>
        <tissue evidence="2">Leaf</tissue>
    </source>
</reference>
<organism evidence="2 3">
    <name type="scientific">Punica granatum</name>
    <name type="common">Pomegranate</name>
    <dbReference type="NCBI Taxonomy" id="22663"/>
    <lineage>
        <taxon>Eukaryota</taxon>
        <taxon>Viridiplantae</taxon>
        <taxon>Streptophyta</taxon>
        <taxon>Embryophyta</taxon>
        <taxon>Tracheophyta</taxon>
        <taxon>Spermatophyta</taxon>
        <taxon>Magnoliopsida</taxon>
        <taxon>eudicotyledons</taxon>
        <taxon>Gunneridae</taxon>
        <taxon>Pentapetalae</taxon>
        <taxon>rosids</taxon>
        <taxon>malvids</taxon>
        <taxon>Myrtales</taxon>
        <taxon>Lythraceae</taxon>
        <taxon>Punica</taxon>
    </lineage>
</organism>
<comment type="caution">
    <text evidence="2">The sequence shown here is derived from an EMBL/GenBank/DDBJ whole genome shotgun (WGS) entry which is preliminary data.</text>
</comment>
<feature type="region of interest" description="Disordered" evidence="1">
    <location>
        <begin position="82"/>
        <end position="102"/>
    </location>
</feature>
<proteinExistence type="predicted"/>
<evidence type="ECO:0000313" key="2">
    <source>
        <dbReference type="EMBL" id="PKI62797.1"/>
    </source>
</evidence>